<gene>
    <name evidence="2" type="ORF">UFOPK1908_01476</name>
    <name evidence="3" type="ORF">UFOPK3576_01601</name>
</gene>
<dbReference type="SUPFAM" id="SSF53474">
    <property type="entry name" value="alpha/beta-Hydrolases"/>
    <property type="match status" value="1"/>
</dbReference>
<dbReference type="AlphaFoldDB" id="A0A6J6J3N7"/>
<dbReference type="Gene3D" id="3.40.50.1820">
    <property type="entry name" value="alpha/beta hydrolase"/>
    <property type="match status" value="1"/>
</dbReference>
<proteinExistence type="predicted"/>
<accession>A0A6J6J3N7</accession>
<protein>
    <submittedName>
        <fullName evidence="2">Unannotated protein</fullName>
    </submittedName>
</protein>
<name>A0A6J6J3N7_9ZZZZ</name>
<evidence type="ECO:0000313" key="3">
    <source>
        <dbReference type="EMBL" id="CAB4919518.1"/>
    </source>
</evidence>
<evidence type="ECO:0000259" key="1">
    <source>
        <dbReference type="Pfam" id="PF05057"/>
    </source>
</evidence>
<evidence type="ECO:0000313" key="2">
    <source>
        <dbReference type="EMBL" id="CAB4631224.1"/>
    </source>
</evidence>
<dbReference type="EMBL" id="CAEZVB010000110">
    <property type="protein sequence ID" value="CAB4631224.1"/>
    <property type="molecule type" value="Genomic_DNA"/>
</dbReference>
<sequence>MLTSPASAVSAPVDAASSLKFGDATSKRAVVVIEGGGSSHPFTTPWDACDGGRIPYVQALVDAKLPVFTAPGYTNHAESTWGLTGCPLQPPVELQWNTSAYPTQAAQSVLGFLGYLRATYGYQTFDLVGYSYGGVISRATIAELKKTPKSGKYLPAFSYAQQAVDAGVKIPTLITLNTPHLGGPAYDIANNPAKYLVPVTQGWGRQIANAGTGLRYFLDTDGAGDIQFLTTAPHAKQNPKSWDAKQVGVLDDVALTLIAGDYCAETCGTSSSPAKTMNVPRTDGTVPVYSQLMLPCPSACPVVPGSVFIPKGLVPDSVVRKTFPVVHSLWDTWRNGLPNILSVANNPASIKYLVTTVTSQWQKAGVPLLAS</sequence>
<dbReference type="InterPro" id="IPR029058">
    <property type="entry name" value="AB_hydrolase_fold"/>
</dbReference>
<dbReference type="EMBL" id="CAFBMO010000105">
    <property type="protein sequence ID" value="CAB4919518.1"/>
    <property type="molecule type" value="Genomic_DNA"/>
</dbReference>
<organism evidence="2">
    <name type="scientific">freshwater metagenome</name>
    <dbReference type="NCBI Taxonomy" id="449393"/>
    <lineage>
        <taxon>unclassified sequences</taxon>
        <taxon>metagenomes</taxon>
        <taxon>ecological metagenomes</taxon>
    </lineage>
</organism>
<dbReference type="InterPro" id="IPR007751">
    <property type="entry name" value="DUF676_lipase-like"/>
</dbReference>
<reference evidence="2" key="1">
    <citation type="submission" date="2020-05" db="EMBL/GenBank/DDBJ databases">
        <authorList>
            <person name="Chiriac C."/>
            <person name="Salcher M."/>
            <person name="Ghai R."/>
            <person name="Kavagutti S V."/>
        </authorList>
    </citation>
    <scope>NUCLEOTIDE SEQUENCE</scope>
</reference>
<dbReference type="Pfam" id="PF05057">
    <property type="entry name" value="DUF676"/>
    <property type="match status" value="1"/>
</dbReference>
<feature type="domain" description="DUF676" evidence="1">
    <location>
        <begin position="125"/>
        <end position="182"/>
    </location>
</feature>